<dbReference type="InterPro" id="IPR004167">
    <property type="entry name" value="PSBD"/>
</dbReference>
<comment type="cofactor">
    <cofactor evidence="1 7">
        <name>(R)-lipoate</name>
        <dbReference type="ChEBI" id="CHEBI:83088"/>
    </cofactor>
</comment>
<reference evidence="11" key="1">
    <citation type="submission" date="2020-06" db="EMBL/GenBank/DDBJ databases">
        <authorList>
            <person name="Dong N."/>
        </authorList>
    </citation>
    <scope>NUCLEOTIDE SEQUENCE</scope>
    <source>
        <strain evidence="11">R1692</strain>
    </source>
</reference>
<dbReference type="Gene3D" id="3.30.559.10">
    <property type="entry name" value="Chloramphenicol acetyltransferase-like domain"/>
    <property type="match status" value="1"/>
</dbReference>
<dbReference type="EMBL" id="JACAGK010000077">
    <property type="protein sequence ID" value="MDM1050192.1"/>
    <property type="molecule type" value="Genomic_DNA"/>
</dbReference>
<dbReference type="InterPro" id="IPR011053">
    <property type="entry name" value="Single_hybrid_motif"/>
</dbReference>
<organism evidence="11 12">
    <name type="scientific">Sphingobacterium hotanense</name>
    <dbReference type="NCBI Taxonomy" id="649196"/>
    <lineage>
        <taxon>Bacteria</taxon>
        <taxon>Pseudomonadati</taxon>
        <taxon>Bacteroidota</taxon>
        <taxon>Sphingobacteriia</taxon>
        <taxon>Sphingobacteriales</taxon>
        <taxon>Sphingobacteriaceae</taxon>
        <taxon>Sphingobacterium</taxon>
    </lineage>
</organism>
<dbReference type="RefSeq" id="WP_149526897.1">
    <property type="nucleotide sequence ID" value="NZ_CP030848.1"/>
</dbReference>
<evidence type="ECO:0000259" key="9">
    <source>
        <dbReference type="PROSITE" id="PS50968"/>
    </source>
</evidence>
<accession>A0ABT7NSK2</accession>
<dbReference type="InterPro" id="IPR036625">
    <property type="entry name" value="E3-bd_dom_sf"/>
</dbReference>
<dbReference type="Pfam" id="PF00364">
    <property type="entry name" value="Biotin_lipoyl"/>
    <property type="match status" value="1"/>
</dbReference>
<comment type="similarity">
    <text evidence="2 7">Belongs to the 2-oxoacid dehydrogenase family.</text>
</comment>
<dbReference type="PROSITE" id="PS00189">
    <property type="entry name" value="LIPOYL"/>
    <property type="match status" value="1"/>
</dbReference>
<dbReference type="InterPro" id="IPR023213">
    <property type="entry name" value="CAT-like_dom_sf"/>
</dbReference>
<keyword evidence="5 7" id="KW-0450">Lipoyl</keyword>
<dbReference type="PANTHER" id="PTHR43178:SF5">
    <property type="entry name" value="LIPOAMIDE ACYLTRANSFERASE COMPONENT OF BRANCHED-CHAIN ALPHA-KETO ACID DEHYDROGENASE COMPLEX, MITOCHONDRIAL"/>
    <property type="match status" value="1"/>
</dbReference>
<evidence type="ECO:0000313" key="12">
    <source>
        <dbReference type="Proteomes" id="UP001170954"/>
    </source>
</evidence>
<evidence type="ECO:0000256" key="3">
    <source>
        <dbReference type="ARBA" id="ARBA00011484"/>
    </source>
</evidence>
<evidence type="ECO:0000313" key="11">
    <source>
        <dbReference type="EMBL" id="MDM1050192.1"/>
    </source>
</evidence>
<dbReference type="InterPro" id="IPR003016">
    <property type="entry name" value="2-oxoA_DH_lipoyl-BS"/>
</dbReference>
<evidence type="ECO:0000256" key="1">
    <source>
        <dbReference type="ARBA" id="ARBA00001938"/>
    </source>
</evidence>
<dbReference type="SUPFAM" id="SSF47005">
    <property type="entry name" value="Peripheral subunit-binding domain of 2-oxo acid dehydrogenase complex"/>
    <property type="match status" value="1"/>
</dbReference>
<feature type="region of interest" description="Disordered" evidence="8">
    <location>
        <begin position="189"/>
        <end position="230"/>
    </location>
</feature>
<evidence type="ECO:0000256" key="8">
    <source>
        <dbReference type="SAM" id="MobiDB-lite"/>
    </source>
</evidence>
<dbReference type="InterPro" id="IPR001078">
    <property type="entry name" value="2-oxoacid_DH_actylTfrase"/>
</dbReference>
<evidence type="ECO:0000256" key="2">
    <source>
        <dbReference type="ARBA" id="ARBA00007317"/>
    </source>
</evidence>
<name>A0ABT7NSK2_9SPHI</name>
<dbReference type="Proteomes" id="UP001170954">
    <property type="component" value="Unassembled WGS sequence"/>
</dbReference>
<dbReference type="PANTHER" id="PTHR43178">
    <property type="entry name" value="DIHYDROLIPOAMIDE ACETYLTRANSFERASE COMPONENT OF PYRUVATE DEHYDROGENASE COMPLEX"/>
    <property type="match status" value="1"/>
</dbReference>
<dbReference type="Gene3D" id="2.40.50.100">
    <property type="match status" value="1"/>
</dbReference>
<dbReference type="InterPro" id="IPR000089">
    <property type="entry name" value="Biotin_lipoyl"/>
</dbReference>
<dbReference type="Gene3D" id="4.10.320.10">
    <property type="entry name" value="E3-binding domain"/>
    <property type="match status" value="1"/>
</dbReference>
<feature type="domain" description="Peripheral subunit-binding (PSBD)" evidence="10">
    <location>
        <begin position="146"/>
        <end position="186"/>
    </location>
</feature>
<evidence type="ECO:0000259" key="10">
    <source>
        <dbReference type="PROSITE" id="PS51826"/>
    </source>
</evidence>
<evidence type="ECO:0000256" key="5">
    <source>
        <dbReference type="ARBA" id="ARBA00022823"/>
    </source>
</evidence>
<sequence>MAIYKLLLPKMGESVSEATLTNWLKQVGDQINEDDAVAEIATDKVDSEVPSPVSGRLKERLFEENQVVQVGDAIALIEVDGDDEEDAPETNHVAETISTEIPQPTDEELAEANSNIEEPIPGIAQVEQSKNHDTLHSEPMQHGIRFYSPLVRNIAQHEGISQAELDTIPGTGAEGRVTKEDVLKFIQQRSNTGQSQAAPVEYAKPAEETRSTVAAPASQTSNTQTASAQVVKASNGDEIIEMDRMRRLISDHMVISVKTSPHVFSVVEADVTGLVNWRNKVKDEYKKREGENITFTPLIIEAIAKAIKDFPMINVSVDGYNIIRKKNINIGMAAALPTGNLIVPVIKNVDQLSLSGISRSVNDLANRARGNKLKPDDTQGGTFTFTNIGAFGNILGMPIINQPQAAILAVGTIKKKPAVLETEQGDVIAIRHMMYLSMSYDHRVIDGALGGQFIRRVADYLENWDINRVV</sequence>
<dbReference type="Pfam" id="PF00198">
    <property type="entry name" value="2-oxoacid_dh"/>
    <property type="match status" value="1"/>
</dbReference>
<dbReference type="SUPFAM" id="SSF51230">
    <property type="entry name" value="Single hybrid motif"/>
    <property type="match status" value="1"/>
</dbReference>
<evidence type="ECO:0000256" key="7">
    <source>
        <dbReference type="RuleBase" id="RU003423"/>
    </source>
</evidence>
<dbReference type="CDD" id="cd06849">
    <property type="entry name" value="lipoyl_domain"/>
    <property type="match status" value="1"/>
</dbReference>
<evidence type="ECO:0000256" key="6">
    <source>
        <dbReference type="ARBA" id="ARBA00023315"/>
    </source>
</evidence>
<dbReference type="SUPFAM" id="SSF52777">
    <property type="entry name" value="CoA-dependent acyltransferases"/>
    <property type="match status" value="1"/>
</dbReference>
<protein>
    <recommendedName>
        <fullName evidence="7">Dihydrolipoamide acetyltransferase component of pyruvate dehydrogenase complex</fullName>
        <ecNumber evidence="7">2.3.1.-</ecNumber>
    </recommendedName>
</protein>
<dbReference type="EC" id="2.3.1.-" evidence="7"/>
<feature type="domain" description="Lipoyl-binding" evidence="9">
    <location>
        <begin position="3"/>
        <end position="78"/>
    </location>
</feature>
<keyword evidence="6 7" id="KW-0012">Acyltransferase</keyword>
<gene>
    <name evidence="11" type="ORF">HX018_18295</name>
</gene>
<evidence type="ECO:0000256" key="4">
    <source>
        <dbReference type="ARBA" id="ARBA00022679"/>
    </source>
</evidence>
<keyword evidence="12" id="KW-1185">Reference proteome</keyword>
<dbReference type="PROSITE" id="PS50968">
    <property type="entry name" value="BIOTINYL_LIPOYL"/>
    <property type="match status" value="1"/>
</dbReference>
<dbReference type="Pfam" id="PF02817">
    <property type="entry name" value="E3_binding"/>
    <property type="match status" value="1"/>
</dbReference>
<comment type="subunit">
    <text evidence="3">Forms a 24-polypeptide structural core with octahedral symmetry.</text>
</comment>
<proteinExistence type="inferred from homology"/>
<dbReference type="InterPro" id="IPR050743">
    <property type="entry name" value="2-oxoacid_DH_E2_comp"/>
</dbReference>
<feature type="compositionally biased region" description="Polar residues" evidence="8">
    <location>
        <begin position="217"/>
        <end position="228"/>
    </location>
</feature>
<keyword evidence="4 7" id="KW-0808">Transferase</keyword>
<dbReference type="PROSITE" id="PS51826">
    <property type="entry name" value="PSBD"/>
    <property type="match status" value="1"/>
</dbReference>
<reference evidence="11" key="2">
    <citation type="journal article" date="2022" name="Sci. Total Environ.">
        <title>Prevalence, transmission, and molecular epidemiology of tet(X)-positive bacteria among humans, animals, and environmental niches in China: An epidemiological, and genomic-based study.</title>
        <authorList>
            <person name="Dong N."/>
            <person name="Zeng Y."/>
            <person name="Cai C."/>
            <person name="Sun C."/>
            <person name="Lu J."/>
            <person name="Liu C."/>
            <person name="Zhou H."/>
            <person name="Sun Q."/>
            <person name="Shu L."/>
            <person name="Wang H."/>
            <person name="Wang Y."/>
            <person name="Wang S."/>
            <person name="Wu C."/>
            <person name="Chan E.W."/>
            <person name="Chen G."/>
            <person name="Shen Z."/>
            <person name="Chen S."/>
            <person name="Zhang R."/>
        </authorList>
    </citation>
    <scope>NUCLEOTIDE SEQUENCE</scope>
    <source>
        <strain evidence="11">R1692</strain>
    </source>
</reference>
<comment type="caution">
    <text evidence="11">The sequence shown here is derived from an EMBL/GenBank/DDBJ whole genome shotgun (WGS) entry which is preliminary data.</text>
</comment>